<accession>F4B7A7</accession>
<dbReference type="GO" id="GO:0016887">
    <property type="term" value="F:ATP hydrolysis activity"/>
    <property type="evidence" value="ECO:0007669"/>
    <property type="project" value="InterPro"/>
</dbReference>
<name>F4B7A7_ACIHW</name>
<gene>
    <name evidence="2" type="ordered locus">Ahos_1854</name>
</gene>
<evidence type="ECO:0000313" key="3">
    <source>
        <dbReference type="Proteomes" id="UP000008458"/>
    </source>
</evidence>
<dbReference type="SUPFAM" id="SSF52540">
    <property type="entry name" value="P-loop containing nucleoside triphosphate hydrolases"/>
    <property type="match status" value="1"/>
</dbReference>
<dbReference type="HOGENOM" id="CLU_1987485_0_0_2"/>
<dbReference type="InterPro" id="IPR003439">
    <property type="entry name" value="ABC_transporter-like_ATP-bd"/>
</dbReference>
<proteinExistence type="predicted"/>
<organism evidence="2 3">
    <name type="scientific">Acidianus hospitalis (strain W1)</name>
    <dbReference type="NCBI Taxonomy" id="933801"/>
    <lineage>
        <taxon>Archaea</taxon>
        <taxon>Thermoproteota</taxon>
        <taxon>Thermoprotei</taxon>
        <taxon>Sulfolobales</taxon>
        <taxon>Sulfolobaceae</taxon>
        <taxon>Acidianus</taxon>
    </lineage>
</organism>
<feature type="domain" description="ABC transporter" evidence="1">
    <location>
        <begin position="5"/>
        <end position="104"/>
    </location>
</feature>
<dbReference type="KEGG" id="aho:Ahos_1854"/>
<dbReference type="GO" id="GO:0005524">
    <property type="term" value="F:ATP binding"/>
    <property type="evidence" value="ECO:0007669"/>
    <property type="project" value="UniProtKB-KW"/>
</dbReference>
<keyword evidence="2" id="KW-0547">Nucleotide-binding</keyword>
<dbReference type="STRING" id="933801.Ahos_1854"/>
<reference evidence="2 3" key="1">
    <citation type="journal article" date="2011" name="Extremophiles">
        <title>Genomic analysis of Acidianus hospitalis W1 a host for studying crenarchaeal virus and plasmid life cycles.</title>
        <authorList>
            <person name="You X.Y."/>
            <person name="Liu C."/>
            <person name="Wang S.Y."/>
            <person name="Jiang C.Y."/>
            <person name="Shah S.A."/>
            <person name="Prangishvili D."/>
            <person name="She Q."/>
            <person name="Liu S.J."/>
            <person name="Garrett R.A."/>
        </authorList>
    </citation>
    <scope>NUCLEOTIDE SEQUENCE [LARGE SCALE GENOMIC DNA]</scope>
    <source>
        <strain evidence="2 3">W1</strain>
    </source>
</reference>
<dbReference type="InterPro" id="IPR027417">
    <property type="entry name" value="P-loop_NTPase"/>
</dbReference>
<dbReference type="Proteomes" id="UP000008458">
    <property type="component" value="Chromosome"/>
</dbReference>
<dbReference type="Gene3D" id="3.40.50.300">
    <property type="entry name" value="P-loop containing nucleotide triphosphate hydrolases"/>
    <property type="match status" value="1"/>
</dbReference>
<evidence type="ECO:0000259" key="1">
    <source>
        <dbReference type="Pfam" id="PF00005"/>
    </source>
</evidence>
<dbReference type="EMBL" id="CP002535">
    <property type="protein sequence ID" value="AEE94727.1"/>
    <property type="molecule type" value="Genomic_DNA"/>
</dbReference>
<keyword evidence="3" id="KW-1185">Reference proteome</keyword>
<dbReference type="eggNOG" id="arCOG05372">
    <property type="taxonomic scope" value="Archaea"/>
</dbReference>
<reference key="2">
    <citation type="journal article" date="2011" name="Extremophiles">
        <title>Genomic analyses of Acidianus hospitalis W1 a host for studying crenarchaeal virus and plasmid life cycles.</title>
        <authorList>
            <person name="You X.Y."/>
            <person name="Liu C."/>
            <person name="Wang S.Y."/>
            <person name="Jiang C.Y."/>
            <person name="Shah S.A."/>
            <person name="Prangishvili D."/>
            <person name="Liu S.J."/>
            <person name="Garrett R.A."/>
        </authorList>
    </citation>
    <scope>NUCLEOTIDE SEQUENCE</scope>
    <source>
        <strain>W1</strain>
    </source>
</reference>
<dbReference type="PANTHER" id="PTHR43850">
    <property type="entry name" value="ABC TRANSPORTER ATP-BINDING PROTEIN MA_4021-RELATED"/>
    <property type="match status" value="1"/>
</dbReference>
<protein>
    <submittedName>
        <fullName evidence="2">High-affinity zinc uptake ATP-binding protein</fullName>
    </submittedName>
</protein>
<evidence type="ECO:0000313" key="2">
    <source>
        <dbReference type="EMBL" id="AEE94727.1"/>
    </source>
</evidence>
<dbReference type="Pfam" id="PF00005">
    <property type="entry name" value="ABC_tran"/>
    <property type="match status" value="1"/>
</dbReference>
<sequence length="125" mass="13651">MKVDGEKVLLLGPNGSGKSTLLSAIAGIIPYKGSIRIDGMEVRNIKNYNAVATNLPQAFSIGLTIDDVIEIYDELKGLKINVKAELEKLGIKTNNRIYQLSAGQGVNHFFSTHDLISCHLLNKKL</sequence>
<keyword evidence="2" id="KW-0067">ATP-binding</keyword>
<dbReference type="PANTHER" id="PTHR43850:SF2">
    <property type="entry name" value="ABC TRANSPORTER ATP-BINDING PROTEIN MA_4021-RELATED"/>
    <property type="match status" value="1"/>
</dbReference>
<dbReference type="AlphaFoldDB" id="F4B7A7"/>